<sequence length="84" mass="9306">MNPLWRSLRAPVLKAKPGLPVTQGVVSASARFMSKRACFTPHKIFRRMSQMANHEVTTAAGWTSSQLVEFHPWVGPIQGPSVSF</sequence>
<organism evidence="1 2">
    <name type="scientific">Zalerion maritima</name>
    <dbReference type="NCBI Taxonomy" id="339359"/>
    <lineage>
        <taxon>Eukaryota</taxon>
        <taxon>Fungi</taxon>
        <taxon>Dikarya</taxon>
        <taxon>Ascomycota</taxon>
        <taxon>Pezizomycotina</taxon>
        <taxon>Sordariomycetes</taxon>
        <taxon>Lulworthiomycetidae</taxon>
        <taxon>Lulworthiales</taxon>
        <taxon>Lulworthiaceae</taxon>
        <taxon>Zalerion</taxon>
    </lineage>
</organism>
<reference evidence="1" key="1">
    <citation type="submission" date="2022-07" db="EMBL/GenBank/DDBJ databases">
        <title>Draft genome sequence of Zalerion maritima ATCC 34329, a (micro)plastics degrading marine fungus.</title>
        <authorList>
            <person name="Paco A."/>
            <person name="Goncalves M.F.M."/>
            <person name="Rocha-Santos T.A.P."/>
            <person name="Alves A."/>
        </authorList>
    </citation>
    <scope>NUCLEOTIDE SEQUENCE</scope>
    <source>
        <strain evidence="1">ATCC 34329</strain>
    </source>
</reference>
<dbReference type="EMBL" id="JAKWBI020000080">
    <property type="protein sequence ID" value="KAJ2903482.1"/>
    <property type="molecule type" value="Genomic_DNA"/>
</dbReference>
<protein>
    <submittedName>
        <fullName evidence="1">Uncharacterized protein</fullName>
    </submittedName>
</protein>
<evidence type="ECO:0000313" key="2">
    <source>
        <dbReference type="Proteomes" id="UP001201980"/>
    </source>
</evidence>
<proteinExistence type="predicted"/>
<comment type="caution">
    <text evidence="1">The sequence shown here is derived from an EMBL/GenBank/DDBJ whole genome shotgun (WGS) entry which is preliminary data.</text>
</comment>
<dbReference type="Proteomes" id="UP001201980">
    <property type="component" value="Unassembled WGS sequence"/>
</dbReference>
<dbReference type="AlphaFoldDB" id="A0AAD5RSY2"/>
<gene>
    <name evidence="1" type="ORF">MKZ38_009881</name>
</gene>
<keyword evidence="2" id="KW-1185">Reference proteome</keyword>
<name>A0AAD5RSY2_9PEZI</name>
<evidence type="ECO:0000313" key="1">
    <source>
        <dbReference type="EMBL" id="KAJ2903482.1"/>
    </source>
</evidence>
<accession>A0AAD5RSY2</accession>